<feature type="transmembrane region" description="Helical" evidence="2">
    <location>
        <begin position="35"/>
        <end position="60"/>
    </location>
</feature>
<feature type="compositionally biased region" description="Basic and acidic residues" evidence="1">
    <location>
        <begin position="133"/>
        <end position="151"/>
    </location>
</feature>
<dbReference type="GeneID" id="19976780"/>
<evidence type="ECO:0000256" key="2">
    <source>
        <dbReference type="SAM" id="Phobius"/>
    </source>
</evidence>
<dbReference type="AlphaFoldDB" id="W2SCF0"/>
<keyword evidence="2" id="KW-0812">Transmembrane</keyword>
<sequence length="151" mass="16339">MGIPYSRQINQAFDQVTPLVAAGFRVLQTTRNISILLAVIQVLTVLLLGLILIVLLALLVSVNPHLEEQRDELVTPALQKVCEGSVRLGRGLAWLLWISVVGSMVGGGLGIYWTAKHGDLGEEAEVDAEVREEEAVKEAEDKKGEEVEVGG</sequence>
<dbReference type="EMBL" id="KB822712">
    <property type="protein sequence ID" value="ETN45609.1"/>
    <property type="molecule type" value="Genomic_DNA"/>
</dbReference>
<proteinExistence type="predicted"/>
<evidence type="ECO:0000256" key="1">
    <source>
        <dbReference type="SAM" id="MobiDB-lite"/>
    </source>
</evidence>
<feature type="region of interest" description="Disordered" evidence="1">
    <location>
        <begin position="131"/>
        <end position="151"/>
    </location>
</feature>
<keyword evidence="2" id="KW-1133">Transmembrane helix</keyword>
<dbReference type="InParanoid" id="W2SCF0"/>
<dbReference type="OrthoDB" id="3647at2759"/>
<keyword evidence="2" id="KW-0472">Membrane</keyword>
<keyword evidence="4" id="KW-1185">Reference proteome</keyword>
<dbReference type="RefSeq" id="XP_008712337.1">
    <property type="nucleotide sequence ID" value="XM_008714115.1"/>
</dbReference>
<name>W2SCF0_CYPE1</name>
<feature type="transmembrane region" description="Helical" evidence="2">
    <location>
        <begin position="94"/>
        <end position="115"/>
    </location>
</feature>
<reference evidence="3 4" key="1">
    <citation type="submission" date="2013-03" db="EMBL/GenBank/DDBJ databases">
        <title>The Genome Sequence of Phialophora europaea CBS 101466.</title>
        <authorList>
            <consortium name="The Broad Institute Genomics Platform"/>
            <person name="Cuomo C."/>
            <person name="de Hoog S."/>
            <person name="Gorbushina A."/>
            <person name="Walker B."/>
            <person name="Young S.K."/>
            <person name="Zeng Q."/>
            <person name="Gargeya S."/>
            <person name="Fitzgerald M."/>
            <person name="Haas B."/>
            <person name="Abouelleil A."/>
            <person name="Allen A.W."/>
            <person name="Alvarado L."/>
            <person name="Arachchi H.M."/>
            <person name="Berlin A.M."/>
            <person name="Chapman S.B."/>
            <person name="Gainer-Dewar J."/>
            <person name="Goldberg J."/>
            <person name="Griggs A."/>
            <person name="Gujja S."/>
            <person name="Hansen M."/>
            <person name="Howarth C."/>
            <person name="Imamovic A."/>
            <person name="Ireland A."/>
            <person name="Larimer J."/>
            <person name="McCowan C."/>
            <person name="Murphy C."/>
            <person name="Pearson M."/>
            <person name="Poon T.W."/>
            <person name="Priest M."/>
            <person name="Roberts A."/>
            <person name="Saif S."/>
            <person name="Shea T."/>
            <person name="Sisk P."/>
            <person name="Sykes S."/>
            <person name="Wortman J."/>
            <person name="Nusbaum C."/>
            <person name="Birren B."/>
        </authorList>
    </citation>
    <scope>NUCLEOTIDE SEQUENCE [LARGE SCALE GENOMIC DNA]</scope>
    <source>
        <strain evidence="3 4">CBS 101466</strain>
    </source>
</reference>
<dbReference type="VEuPathDB" id="FungiDB:HMPREF1541_09441"/>
<protein>
    <submittedName>
        <fullName evidence="3">Uncharacterized protein</fullName>
    </submittedName>
</protein>
<dbReference type="eggNOG" id="ENOG502SUKT">
    <property type="taxonomic scope" value="Eukaryota"/>
</dbReference>
<accession>W2SCF0</accession>
<dbReference type="HOGENOM" id="CLU_129992_1_0_1"/>
<gene>
    <name evidence="3" type="ORF">HMPREF1541_09441</name>
</gene>
<organism evidence="3 4">
    <name type="scientific">Cyphellophora europaea (strain CBS 101466)</name>
    <name type="common">Phialophora europaea</name>
    <dbReference type="NCBI Taxonomy" id="1220924"/>
    <lineage>
        <taxon>Eukaryota</taxon>
        <taxon>Fungi</taxon>
        <taxon>Dikarya</taxon>
        <taxon>Ascomycota</taxon>
        <taxon>Pezizomycotina</taxon>
        <taxon>Eurotiomycetes</taxon>
        <taxon>Chaetothyriomycetidae</taxon>
        <taxon>Chaetothyriales</taxon>
        <taxon>Cyphellophoraceae</taxon>
        <taxon>Cyphellophora</taxon>
    </lineage>
</organism>
<evidence type="ECO:0000313" key="3">
    <source>
        <dbReference type="EMBL" id="ETN45609.1"/>
    </source>
</evidence>
<evidence type="ECO:0000313" key="4">
    <source>
        <dbReference type="Proteomes" id="UP000030752"/>
    </source>
</evidence>
<dbReference type="Proteomes" id="UP000030752">
    <property type="component" value="Unassembled WGS sequence"/>
</dbReference>